<reference evidence="4" key="1">
    <citation type="submission" date="2018-01" db="EMBL/GenBank/DDBJ databases">
        <authorList>
            <person name="Gaut B.S."/>
            <person name="Morton B.R."/>
            <person name="Clegg M.T."/>
            <person name="Duvall M.R."/>
        </authorList>
    </citation>
    <scope>NUCLEOTIDE SEQUENCE [LARGE SCALE GENOMIC DNA]</scope>
</reference>
<evidence type="ECO:0000313" key="3">
    <source>
        <dbReference type="EMBL" id="SPC24409.1"/>
    </source>
</evidence>
<evidence type="ECO:0008006" key="5">
    <source>
        <dbReference type="Google" id="ProtNLM"/>
    </source>
</evidence>
<comment type="caution">
    <text evidence="2">The sequence shown here is derived from an EMBL/GenBank/DDBJ whole genome shotgun (WGS) entry which is preliminary data.</text>
</comment>
<sequence length="85" mass="8825">MNQYLLTCLAATTLALLLAGCPTRRQENACVAKGQVCCVVDTGPAQDIQMCVTDGNACLAKRPAGTTTPYPRPHTETAVDLCAGG</sequence>
<dbReference type="EMBL" id="OGUS01000143">
    <property type="protein sequence ID" value="SPC24409.1"/>
    <property type="molecule type" value="Genomic_DNA"/>
</dbReference>
<gene>
    <name evidence="3" type="ORF">CO2235_MP80289</name>
    <name evidence="2" type="ORF">CO2235_U770200</name>
</gene>
<dbReference type="AlphaFoldDB" id="A0A375FM07"/>
<evidence type="ECO:0000313" key="2">
    <source>
        <dbReference type="EMBL" id="SPC07758.1"/>
    </source>
</evidence>
<accession>A0A375FM07</accession>
<organism evidence="2 4">
    <name type="scientific">Cupriavidus oxalaticus</name>
    <dbReference type="NCBI Taxonomy" id="96344"/>
    <lineage>
        <taxon>Bacteria</taxon>
        <taxon>Pseudomonadati</taxon>
        <taxon>Pseudomonadota</taxon>
        <taxon>Betaproteobacteria</taxon>
        <taxon>Burkholderiales</taxon>
        <taxon>Burkholderiaceae</taxon>
        <taxon>Cupriavidus</taxon>
    </lineage>
</organism>
<feature type="chain" id="PRO_5036069846" description="Lipoprotein" evidence="1">
    <location>
        <begin position="20"/>
        <end position="85"/>
    </location>
</feature>
<evidence type="ECO:0000313" key="4">
    <source>
        <dbReference type="Proteomes" id="UP000256862"/>
    </source>
</evidence>
<dbReference type="Proteomes" id="UP000256862">
    <property type="component" value="Plasmid CO2235_mp"/>
</dbReference>
<name>A0A375FM07_9BURK</name>
<proteinExistence type="predicted"/>
<reference evidence="2" key="2">
    <citation type="submission" date="2018-01" db="EMBL/GenBank/DDBJ databases">
        <authorList>
            <person name="Clerissi C."/>
        </authorList>
    </citation>
    <scope>NUCLEOTIDE SEQUENCE</scope>
    <source>
        <strain evidence="2">Cupriavidus oxalaticus LMG 2235</strain>
    </source>
</reference>
<evidence type="ECO:0000256" key="1">
    <source>
        <dbReference type="SAM" id="SignalP"/>
    </source>
</evidence>
<protein>
    <recommendedName>
        <fullName evidence="5">Lipoprotein</fullName>
    </recommendedName>
</protein>
<feature type="signal peptide" evidence="1">
    <location>
        <begin position="1"/>
        <end position="19"/>
    </location>
</feature>
<keyword evidence="1" id="KW-0732">Signal</keyword>
<dbReference type="EMBL" id="OGUS01000084">
    <property type="protein sequence ID" value="SPC07758.1"/>
    <property type="molecule type" value="Genomic_DNA"/>
</dbReference>